<dbReference type="RefSeq" id="WP_157091914.1">
    <property type="nucleotide sequence ID" value="NZ_LXEN01000024.1"/>
</dbReference>
<dbReference type="AlphaFoldDB" id="A0A198GGH1"/>
<protein>
    <submittedName>
        <fullName evidence="1">Uncharacterized protein</fullName>
    </submittedName>
</protein>
<dbReference type="STRING" id="1354337.M983_0551"/>
<dbReference type="EMBL" id="LXEN01000024">
    <property type="protein sequence ID" value="OAT35995.1"/>
    <property type="molecule type" value="Genomic_DNA"/>
</dbReference>
<evidence type="ECO:0000313" key="2">
    <source>
        <dbReference type="Proteomes" id="UP000094023"/>
    </source>
</evidence>
<evidence type="ECO:0000313" key="1">
    <source>
        <dbReference type="EMBL" id="OAT35995.1"/>
    </source>
</evidence>
<proteinExistence type="predicted"/>
<dbReference type="Proteomes" id="UP000094023">
    <property type="component" value="Unassembled WGS sequence"/>
</dbReference>
<reference evidence="1 2" key="1">
    <citation type="submission" date="2016-04" db="EMBL/GenBank/DDBJ databases">
        <title>ATOL: Assembling a taxonomically balanced genome-scale reconstruction of the evolutionary history of the Enterobacteriaceae.</title>
        <authorList>
            <person name="Plunkett G.III."/>
            <person name="Neeno-Eckwall E.C."/>
            <person name="Glasner J.D."/>
            <person name="Perna N.T."/>
        </authorList>
    </citation>
    <scope>NUCLEOTIDE SEQUENCE [LARGE SCALE GENOMIC DNA]</scope>
    <source>
        <strain evidence="1 2">ATCC 19692</strain>
    </source>
</reference>
<comment type="caution">
    <text evidence="1">The sequence shown here is derived from an EMBL/GenBank/DDBJ whole genome shotgun (WGS) entry which is preliminary data.</text>
</comment>
<accession>A0A198GGH1</accession>
<keyword evidence="2" id="KW-1185">Reference proteome</keyword>
<name>A0A198GGH1_9GAMM</name>
<sequence length="56" mass="6235">MRQVNHLNYFSPTGIIFNNTLAIKIANSLTTTDSMSLLRLAIERGRASTILDEKPS</sequence>
<organism evidence="1 2">
    <name type="scientific">Proteus myxofaciens ATCC 19692</name>
    <dbReference type="NCBI Taxonomy" id="1354337"/>
    <lineage>
        <taxon>Bacteria</taxon>
        <taxon>Pseudomonadati</taxon>
        <taxon>Pseudomonadota</taxon>
        <taxon>Gammaproteobacteria</taxon>
        <taxon>Enterobacterales</taxon>
        <taxon>Morganellaceae</taxon>
        <taxon>Proteus</taxon>
    </lineage>
</organism>
<gene>
    <name evidence="1" type="ORF">M983_0551</name>
</gene>